<sequence length="518" mass="56292">MAPGSSNNQNNNRQTGTKPKSKASKKNAVPQEIVAPTRRDQLQQQLNVLVDWATVSGASSVVQNNNTQQQPQQQHFSGAQHPPTSGQQQQHQQQSQGQNVLLKPRNNRTPGEGTCYEIDNLSLQDNSRYIPVRPIVRRNLLNESASGEQNEPHNTAVGVVIPTTPNSALQQTFRLNEGASASGSGGPIGSTHSVNNLLHSGASAGHSASGAERWPSAPIGASISTNQSTTPVPPSASCDELRYRMETQSKNMQALKEQQAHLLRLQQAARQQLQEMESIRHMHSASVAPPIESFQTVEQVQDGIGSIMERMRVLSTFIQNQQELSNMLGPEHDADVMADQVILQQKFAELRDKKSQMHNLVSELQNLNMDANRQFDGEAAAVPAEPRNVPIELTHAPAPASDARNATKIFLNGGGSTMEGTSGGLNPVATVEGMSVPAHRQLGEEQRANGHMASSAAVDEEDDEGQLNEEEASVLNGTADMLSEKINEINAMKSQLRRLKEMMDTVKLIEMKTGHDEN</sequence>
<feature type="compositionally biased region" description="Acidic residues" evidence="2">
    <location>
        <begin position="458"/>
        <end position="469"/>
    </location>
</feature>
<keyword evidence="1" id="KW-0175">Coiled coil</keyword>
<feature type="compositionally biased region" description="Low complexity" evidence="2">
    <location>
        <begin position="63"/>
        <end position="98"/>
    </location>
</feature>
<evidence type="ECO:0000256" key="1">
    <source>
        <dbReference type="SAM" id="Coils"/>
    </source>
</evidence>
<protein>
    <submittedName>
        <fullName evidence="3">Uncharacterized protein</fullName>
    </submittedName>
</protein>
<feature type="region of interest" description="Disordered" evidence="2">
    <location>
        <begin position="63"/>
        <end position="116"/>
    </location>
</feature>
<feature type="region of interest" description="Disordered" evidence="2">
    <location>
        <begin position="177"/>
        <end position="237"/>
    </location>
</feature>
<proteinExistence type="predicted"/>
<organism evidence="3">
    <name type="scientific">Anopheles coluzzii</name>
    <name type="common">African malaria mosquito</name>
    <dbReference type="NCBI Taxonomy" id="1518534"/>
    <lineage>
        <taxon>Eukaryota</taxon>
        <taxon>Metazoa</taxon>
        <taxon>Ecdysozoa</taxon>
        <taxon>Arthropoda</taxon>
        <taxon>Hexapoda</taxon>
        <taxon>Insecta</taxon>
        <taxon>Pterygota</taxon>
        <taxon>Neoptera</taxon>
        <taxon>Endopterygota</taxon>
        <taxon>Diptera</taxon>
        <taxon>Nematocera</taxon>
        <taxon>Culicoidea</taxon>
        <taxon>Culicidae</taxon>
        <taxon>Anophelinae</taxon>
        <taxon>Anopheles</taxon>
    </lineage>
</organism>
<name>A0A8W7P6X0_ANOCL</name>
<dbReference type="EnsemblMetazoa" id="ACOM026287-RA">
    <property type="protein sequence ID" value="ACOM026287-PA.1"/>
    <property type="gene ID" value="ACOM026287"/>
</dbReference>
<feature type="region of interest" description="Disordered" evidence="2">
    <location>
        <begin position="1"/>
        <end position="39"/>
    </location>
</feature>
<feature type="compositionally biased region" description="Polar residues" evidence="2">
    <location>
        <begin position="1"/>
        <end position="18"/>
    </location>
</feature>
<accession>A0A8W7P6X0</accession>
<feature type="coiled-coil region" evidence="1">
    <location>
        <begin position="238"/>
        <end position="275"/>
    </location>
</feature>
<dbReference type="VEuPathDB" id="VectorBase:ACON2_032994"/>
<evidence type="ECO:0000256" key="2">
    <source>
        <dbReference type="SAM" id="MobiDB-lite"/>
    </source>
</evidence>
<reference evidence="3" key="1">
    <citation type="submission" date="2022-08" db="UniProtKB">
        <authorList>
            <consortium name="EnsemblMetazoa"/>
        </authorList>
    </citation>
    <scope>IDENTIFICATION</scope>
</reference>
<dbReference type="Proteomes" id="UP000075882">
    <property type="component" value="Unassembled WGS sequence"/>
</dbReference>
<dbReference type="AlphaFoldDB" id="A0A8W7P6X0"/>
<feature type="compositionally biased region" description="Low complexity" evidence="2">
    <location>
        <begin position="199"/>
        <end position="211"/>
    </location>
</feature>
<evidence type="ECO:0000313" key="3">
    <source>
        <dbReference type="EnsemblMetazoa" id="ACOM026287-PA.1"/>
    </source>
</evidence>
<feature type="region of interest" description="Disordered" evidence="2">
    <location>
        <begin position="446"/>
        <end position="469"/>
    </location>
</feature>